<dbReference type="InterPro" id="IPR036388">
    <property type="entry name" value="WH-like_DNA-bd_sf"/>
</dbReference>
<keyword evidence="5" id="KW-1185">Reference proteome</keyword>
<keyword evidence="2" id="KW-0472">Membrane</keyword>
<dbReference type="GO" id="GO:0006355">
    <property type="term" value="P:regulation of DNA-templated transcription"/>
    <property type="evidence" value="ECO:0007669"/>
    <property type="project" value="InterPro"/>
</dbReference>
<dbReference type="RefSeq" id="WP_230608914.1">
    <property type="nucleotide sequence ID" value="NZ_JAJNAG010000012.1"/>
</dbReference>
<keyword evidence="2" id="KW-0812">Transmembrane</keyword>
<dbReference type="InterPro" id="IPR016032">
    <property type="entry name" value="Sig_transdc_resp-reg_C-effctor"/>
</dbReference>
<evidence type="ECO:0000256" key="2">
    <source>
        <dbReference type="SAM" id="Phobius"/>
    </source>
</evidence>
<feature type="domain" description="OmpR/PhoB-type" evidence="3">
    <location>
        <begin position="57"/>
        <end position="119"/>
    </location>
</feature>
<accession>A0A9X1SL27</accession>
<evidence type="ECO:0000313" key="5">
    <source>
        <dbReference type="Proteomes" id="UP001139171"/>
    </source>
</evidence>
<dbReference type="GO" id="GO:0003677">
    <property type="term" value="F:DNA binding"/>
    <property type="evidence" value="ECO:0007669"/>
    <property type="project" value="UniProtKB-KW"/>
</dbReference>
<dbReference type="GO" id="GO:0000160">
    <property type="term" value="P:phosphorelay signal transduction system"/>
    <property type="evidence" value="ECO:0007669"/>
    <property type="project" value="InterPro"/>
</dbReference>
<dbReference type="Gene3D" id="1.10.10.10">
    <property type="entry name" value="Winged helix-like DNA-binding domain superfamily/Winged helix DNA-binding domain"/>
    <property type="match status" value="1"/>
</dbReference>
<dbReference type="SUPFAM" id="SSF46894">
    <property type="entry name" value="C-terminal effector domain of the bipartite response regulators"/>
    <property type="match status" value="1"/>
</dbReference>
<organism evidence="4 5">
    <name type="scientific">Limnobaculum eriocheiris</name>
    <dbReference type="NCBI Taxonomy" id="2897391"/>
    <lineage>
        <taxon>Bacteria</taxon>
        <taxon>Pseudomonadati</taxon>
        <taxon>Pseudomonadota</taxon>
        <taxon>Gammaproteobacteria</taxon>
        <taxon>Enterobacterales</taxon>
        <taxon>Budviciaceae</taxon>
        <taxon>Limnobaculum</taxon>
    </lineage>
</organism>
<evidence type="ECO:0000259" key="3">
    <source>
        <dbReference type="Pfam" id="PF00486"/>
    </source>
</evidence>
<feature type="transmembrane region" description="Helical" evidence="2">
    <location>
        <begin position="40"/>
        <end position="59"/>
    </location>
</feature>
<gene>
    <name evidence="4" type="ORF">LPW36_07755</name>
</gene>
<keyword evidence="2" id="KW-1133">Transmembrane helix</keyword>
<dbReference type="InterPro" id="IPR001867">
    <property type="entry name" value="OmpR/PhoB-type_DNA-bd"/>
</dbReference>
<evidence type="ECO:0000313" key="4">
    <source>
        <dbReference type="EMBL" id="MCD1125899.1"/>
    </source>
</evidence>
<sequence length="136" mass="16023">MDRGDMDYQLYGFLIGKDIHFEIESGQLYRFSSNGTEKHLIFGTLFFSDTMLQLFLYMLKYGRDNRITKEELLKKIWEDNKLSPSPQRLWQVLTGLNKKLQTLGLPDEFIKTIKGSGYTIGFKEITPLYYRVSEIF</sequence>
<comment type="caution">
    <text evidence="4">The sequence shown here is derived from an EMBL/GenBank/DDBJ whole genome shotgun (WGS) entry which is preliminary data.</text>
</comment>
<keyword evidence="1" id="KW-0238">DNA-binding</keyword>
<reference evidence="4" key="1">
    <citation type="submission" date="2021-11" db="EMBL/GenBank/DDBJ databases">
        <title>Jinshanibacter sp. isolated from one year old Eriocheir sinensis.</title>
        <authorList>
            <person name="Li J.-Y."/>
            <person name="He W."/>
            <person name="Gao T.-H."/>
        </authorList>
    </citation>
    <scope>NUCLEOTIDE SEQUENCE</scope>
    <source>
        <strain evidence="4">LJY008</strain>
    </source>
</reference>
<proteinExistence type="predicted"/>
<name>A0A9X1SL27_9GAMM</name>
<protein>
    <submittedName>
        <fullName evidence="4">Helix-turn-helix domain-containing protein</fullName>
    </submittedName>
</protein>
<dbReference type="AlphaFoldDB" id="A0A9X1SL27"/>
<dbReference type="Proteomes" id="UP001139171">
    <property type="component" value="Unassembled WGS sequence"/>
</dbReference>
<evidence type="ECO:0000256" key="1">
    <source>
        <dbReference type="ARBA" id="ARBA00023125"/>
    </source>
</evidence>
<dbReference type="Pfam" id="PF00486">
    <property type="entry name" value="Trans_reg_C"/>
    <property type="match status" value="1"/>
</dbReference>
<dbReference type="EMBL" id="JAJNAG010000012">
    <property type="protein sequence ID" value="MCD1125899.1"/>
    <property type="molecule type" value="Genomic_DNA"/>
</dbReference>